<evidence type="ECO:0000256" key="1">
    <source>
        <dbReference type="ARBA" id="ARBA00022737"/>
    </source>
</evidence>
<keyword evidence="2 3" id="KW-0040">ANK repeat</keyword>
<feature type="compositionally biased region" description="Basic and acidic residues" evidence="4">
    <location>
        <begin position="292"/>
        <end position="302"/>
    </location>
</feature>
<dbReference type="SMART" id="SM00248">
    <property type="entry name" value="ANK"/>
    <property type="match status" value="5"/>
</dbReference>
<dbReference type="InterPro" id="IPR036770">
    <property type="entry name" value="Ankyrin_rpt-contain_sf"/>
</dbReference>
<dbReference type="SUPFAM" id="SSF48403">
    <property type="entry name" value="Ankyrin repeat"/>
    <property type="match status" value="1"/>
</dbReference>
<dbReference type="PANTHER" id="PTHR24124">
    <property type="entry name" value="ANKYRIN REPEAT FAMILY A"/>
    <property type="match status" value="1"/>
</dbReference>
<dbReference type="Pfam" id="PF00023">
    <property type="entry name" value="Ank"/>
    <property type="match status" value="1"/>
</dbReference>
<feature type="repeat" description="ANK" evidence="3">
    <location>
        <begin position="136"/>
        <end position="168"/>
    </location>
</feature>
<accession>A0ABD2WWT8</accession>
<dbReference type="PANTHER" id="PTHR24124:SF14">
    <property type="entry name" value="CHROMOSOME UNDETERMINED SCAFFOLD_25, WHOLE GENOME SHOTGUN SEQUENCE"/>
    <property type="match status" value="1"/>
</dbReference>
<evidence type="ECO:0000256" key="2">
    <source>
        <dbReference type="ARBA" id="ARBA00023043"/>
    </source>
</evidence>
<dbReference type="InterPro" id="IPR002110">
    <property type="entry name" value="Ankyrin_rpt"/>
</dbReference>
<proteinExistence type="predicted"/>
<dbReference type="Pfam" id="PF12796">
    <property type="entry name" value="Ank_2"/>
    <property type="match status" value="1"/>
</dbReference>
<dbReference type="PROSITE" id="PS50088">
    <property type="entry name" value="ANK_REPEAT"/>
    <property type="match status" value="2"/>
</dbReference>
<dbReference type="AlphaFoldDB" id="A0ABD2WWT8"/>
<dbReference type="PROSITE" id="PS50297">
    <property type="entry name" value="ANK_REP_REGION"/>
    <property type="match status" value="2"/>
</dbReference>
<dbReference type="Proteomes" id="UP001627154">
    <property type="component" value="Unassembled WGS sequence"/>
</dbReference>
<evidence type="ECO:0000313" key="6">
    <source>
        <dbReference type="Proteomes" id="UP001627154"/>
    </source>
</evidence>
<protein>
    <submittedName>
        <fullName evidence="5">Uncharacterized protein</fullName>
    </submittedName>
</protein>
<reference evidence="5 6" key="1">
    <citation type="journal article" date="2024" name="bioRxiv">
        <title>A reference genome for Trichogramma kaykai: A tiny desert-dwelling parasitoid wasp with competing sex-ratio distorters.</title>
        <authorList>
            <person name="Culotta J."/>
            <person name="Lindsey A.R."/>
        </authorList>
    </citation>
    <scope>NUCLEOTIDE SEQUENCE [LARGE SCALE GENOMIC DNA]</scope>
    <source>
        <strain evidence="5 6">KSX58</strain>
    </source>
</reference>
<keyword evidence="1" id="KW-0677">Repeat</keyword>
<dbReference type="EMBL" id="JBJJXI010000067">
    <property type="protein sequence ID" value="KAL3396926.1"/>
    <property type="molecule type" value="Genomic_DNA"/>
</dbReference>
<feature type="repeat" description="ANK" evidence="3">
    <location>
        <begin position="19"/>
        <end position="51"/>
    </location>
</feature>
<feature type="region of interest" description="Disordered" evidence="4">
    <location>
        <begin position="277"/>
        <end position="302"/>
    </location>
</feature>
<organism evidence="5 6">
    <name type="scientific">Trichogramma kaykai</name>
    <dbReference type="NCBI Taxonomy" id="54128"/>
    <lineage>
        <taxon>Eukaryota</taxon>
        <taxon>Metazoa</taxon>
        <taxon>Ecdysozoa</taxon>
        <taxon>Arthropoda</taxon>
        <taxon>Hexapoda</taxon>
        <taxon>Insecta</taxon>
        <taxon>Pterygota</taxon>
        <taxon>Neoptera</taxon>
        <taxon>Endopterygota</taxon>
        <taxon>Hymenoptera</taxon>
        <taxon>Apocrita</taxon>
        <taxon>Proctotrupomorpha</taxon>
        <taxon>Chalcidoidea</taxon>
        <taxon>Trichogrammatidae</taxon>
        <taxon>Trichogramma</taxon>
    </lineage>
</organism>
<comment type="caution">
    <text evidence="5">The sequence shown here is derived from an EMBL/GenBank/DDBJ whole genome shotgun (WGS) entry which is preliminary data.</text>
</comment>
<name>A0ABD2WWT8_9HYME</name>
<evidence type="ECO:0000256" key="3">
    <source>
        <dbReference type="PROSITE-ProRule" id="PRU00023"/>
    </source>
</evidence>
<gene>
    <name evidence="5" type="ORF">TKK_008978</name>
</gene>
<evidence type="ECO:0000256" key="4">
    <source>
        <dbReference type="SAM" id="MobiDB-lite"/>
    </source>
</evidence>
<evidence type="ECO:0000313" key="5">
    <source>
        <dbReference type="EMBL" id="KAL3396926.1"/>
    </source>
</evidence>
<keyword evidence="6" id="KW-1185">Reference proteome</keyword>
<sequence>MVNQTALTVPDMVNARDNQGRTPLYHAVQSRDLQNVRLLLGYGADVKALTADGSSVLMAVFDRSLDGLQGAKDESVDEVCRQLVVELLDAGAPWDSMDARGRNAIHQAAELKLDKTLKVLLDRRGDSLDLEAVDYEGRTALHAAAATRSKKIVELLLEAKANVHSYTHDRKSVLHSLLEDCIEGLYDKDEVNEIFDALVKAGAPVTTLDKRNQSLLHIAAEHRMKEIFQKLLPAFEDHTAQTTWGSTVLHTLLCSIEGHDGGDEKDLELCSVTALDGDDDDDDLPEHHKKKKEETQLAKEKKFEPKSWPEMVKEMFERDDRVVFVRDDEGRLPVHLAAKYSHGKTLSILLENYCQNEAAETSEPATSEQ</sequence>
<dbReference type="Gene3D" id="1.25.40.20">
    <property type="entry name" value="Ankyrin repeat-containing domain"/>
    <property type="match status" value="3"/>
</dbReference>